<gene>
    <name evidence="1" type="primary">SAPK2_3</name>
    <name evidence="1" type="ORF">CASFOL_023083</name>
</gene>
<accession>A0ABD3CLF9</accession>
<comment type="caution">
    <text evidence="1">The sequence shown here is derived from an EMBL/GenBank/DDBJ whole genome shotgun (WGS) entry which is preliminary data.</text>
</comment>
<keyword evidence="1" id="KW-0418">Kinase</keyword>
<dbReference type="GO" id="GO:0004674">
    <property type="term" value="F:protein serine/threonine kinase activity"/>
    <property type="evidence" value="ECO:0007669"/>
    <property type="project" value="UniProtKB-EC"/>
</dbReference>
<sequence length="75" mass="8115">MEGDEAIVEIDNSNEYPPQSIDEALEIIQEAKSTGGEGQETSHLLLGGSMDLDELDIDDKETDDIEISGDFVCAL</sequence>
<keyword evidence="1" id="KW-0808">Transferase</keyword>
<dbReference type="AlphaFoldDB" id="A0ABD3CLF9"/>
<keyword evidence="2" id="KW-1185">Reference proteome</keyword>
<protein>
    <submittedName>
        <fullName evidence="1">Protein kinase superfamily</fullName>
        <ecNumber evidence="1">2.7.11.1</ecNumber>
    </submittedName>
</protein>
<evidence type="ECO:0000313" key="2">
    <source>
        <dbReference type="Proteomes" id="UP001632038"/>
    </source>
</evidence>
<dbReference type="EMBL" id="JAVIJP010000032">
    <property type="protein sequence ID" value="KAL3630099.1"/>
    <property type="molecule type" value="Genomic_DNA"/>
</dbReference>
<organism evidence="1 2">
    <name type="scientific">Castilleja foliolosa</name>
    <dbReference type="NCBI Taxonomy" id="1961234"/>
    <lineage>
        <taxon>Eukaryota</taxon>
        <taxon>Viridiplantae</taxon>
        <taxon>Streptophyta</taxon>
        <taxon>Embryophyta</taxon>
        <taxon>Tracheophyta</taxon>
        <taxon>Spermatophyta</taxon>
        <taxon>Magnoliopsida</taxon>
        <taxon>eudicotyledons</taxon>
        <taxon>Gunneridae</taxon>
        <taxon>Pentapetalae</taxon>
        <taxon>asterids</taxon>
        <taxon>lamiids</taxon>
        <taxon>Lamiales</taxon>
        <taxon>Orobanchaceae</taxon>
        <taxon>Pedicularideae</taxon>
        <taxon>Castillejinae</taxon>
        <taxon>Castilleja</taxon>
    </lineage>
</organism>
<name>A0ABD3CLF9_9LAMI</name>
<reference evidence="2" key="1">
    <citation type="journal article" date="2024" name="IScience">
        <title>Strigolactones Initiate the Formation of Haustorium-like Structures in Castilleja.</title>
        <authorList>
            <person name="Buerger M."/>
            <person name="Peterson D."/>
            <person name="Chory J."/>
        </authorList>
    </citation>
    <scope>NUCLEOTIDE SEQUENCE [LARGE SCALE GENOMIC DNA]</scope>
</reference>
<dbReference type="EC" id="2.7.11.1" evidence="1"/>
<evidence type="ECO:0000313" key="1">
    <source>
        <dbReference type="EMBL" id="KAL3630099.1"/>
    </source>
</evidence>
<proteinExistence type="predicted"/>
<dbReference type="Proteomes" id="UP001632038">
    <property type="component" value="Unassembled WGS sequence"/>
</dbReference>